<dbReference type="InterPro" id="IPR024422">
    <property type="entry name" value="Protein_unknown_function_OB"/>
</dbReference>
<dbReference type="KEGG" id="cpau:EHF44_05395"/>
<sequence>MLSRTRQTLVAVVAVFILCLLWFVGNEKSDPVPADPAADNVAAASGAPASVPRGIPRNGTLDPISIDPNRPANLLPQYPADALAADYRNDATAADERYRGQYFIVEGVASGIRREQDNVFLEIRTDNASQVVRAALLRQQICGPAGRTCEVEARATMVRRGQKVAVECTGAGQGDGNTPLLADCLLRGGAN</sequence>
<accession>A0A3G8GXI0</accession>
<name>A0A3G8GXI0_9BURK</name>
<reference evidence="2" key="1">
    <citation type="submission" date="2018-11" db="EMBL/GenBank/DDBJ databases">
        <title>FDA dAtabase for Regulatory Grade micrObial Sequences (FDA-ARGOS): Supporting development and validation of Infectious Disease Dx tests.</title>
        <authorList>
            <person name="Goldberg B."/>
            <person name="Campos J."/>
            <person name="Tallon L."/>
            <person name="Sadzewicz L."/>
            <person name="Zhao X."/>
            <person name="Vavikolanu K."/>
            <person name="Mehta A."/>
            <person name="Aluvathingal J."/>
            <person name="Nadendla S."/>
            <person name="Geyer C."/>
            <person name="Nandy P."/>
            <person name="Yan Y."/>
            <person name="Sichtig H."/>
        </authorList>
    </citation>
    <scope>NUCLEOTIDE SEQUENCE [LARGE SCALE GENOMIC DNA]</scope>
    <source>
        <strain evidence="2">FDAARGOS_614</strain>
    </source>
</reference>
<protein>
    <recommendedName>
        <fullName evidence="3">tRNA_anti-like</fullName>
    </recommendedName>
</protein>
<dbReference type="OrthoDB" id="8962716at2"/>
<evidence type="ECO:0000313" key="1">
    <source>
        <dbReference type="EMBL" id="AZG12918.1"/>
    </source>
</evidence>
<proteinExistence type="predicted"/>
<dbReference type="RefSeq" id="WP_124682802.1">
    <property type="nucleotide sequence ID" value="NZ_CP033969.1"/>
</dbReference>
<dbReference type="AlphaFoldDB" id="A0A3G8GXI0"/>
<gene>
    <name evidence="1" type="ORF">EHF44_05395</name>
</gene>
<dbReference type="Proteomes" id="UP000270411">
    <property type="component" value="Chromosome 1"/>
</dbReference>
<dbReference type="EMBL" id="CP033969">
    <property type="protein sequence ID" value="AZG12918.1"/>
    <property type="molecule type" value="Genomic_DNA"/>
</dbReference>
<organism evidence="1 2">
    <name type="scientific">Cupriavidus pauculus</name>
    <dbReference type="NCBI Taxonomy" id="82633"/>
    <lineage>
        <taxon>Bacteria</taxon>
        <taxon>Pseudomonadati</taxon>
        <taxon>Pseudomonadota</taxon>
        <taxon>Betaproteobacteria</taxon>
        <taxon>Burkholderiales</taxon>
        <taxon>Burkholderiaceae</taxon>
        <taxon>Cupriavidus</taxon>
    </lineage>
</organism>
<dbReference type="Pfam" id="PF12869">
    <property type="entry name" value="tRNA_anti-like"/>
    <property type="match status" value="1"/>
</dbReference>
<evidence type="ECO:0008006" key="3">
    <source>
        <dbReference type="Google" id="ProtNLM"/>
    </source>
</evidence>
<evidence type="ECO:0000313" key="2">
    <source>
        <dbReference type="Proteomes" id="UP000270411"/>
    </source>
</evidence>